<dbReference type="NCBIfam" id="TIGR00247">
    <property type="entry name" value="endolytic transglycosylase MltG"/>
    <property type="match status" value="1"/>
</dbReference>
<reference evidence="7" key="1">
    <citation type="submission" date="2018-05" db="EMBL/GenBank/DDBJ databases">
        <authorList>
            <person name="Lanie J.A."/>
            <person name="Ng W.-L."/>
            <person name="Kazmierczak K.M."/>
            <person name="Andrzejewski T.M."/>
            <person name="Davidsen T.M."/>
            <person name="Wayne K.J."/>
            <person name="Tettelin H."/>
            <person name="Glass J.I."/>
            <person name="Rusch D."/>
            <person name="Podicherti R."/>
            <person name="Tsui H.-C.T."/>
            <person name="Winkler M.E."/>
        </authorList>
    </citation>
    <scope>NUCLEOTIDE SEQUENCE</scope>
</reference>
<dbReference type="InterPro" id="IPR003770">
    <property type="entry name" value="MLTG-like"/>
</dbReference>
<evidence type="ECO:0000256" key="1">
    <source>
        <dbReference type="ARBA" id="ARBA00022475"/>
    </source>
</evidence>
<organism evidence="7">
    <name type="scientific">marine metagenome</name>
    <dbReference type="NCBI Taxonomy" id="408172"/>
    <lineage>
        <taxon>unclassified sequences</taxon>
        <taxon>metagenomes</taxon>
        <taxon>ecological metagenomes</taxon>
    </lineage>
</organism>
<dbReference type="AlphaFoldDB" id="A0A381R9W3"/>
<keyword evidence="3" id="KW-1133">Transmembrane helix</keyword>
<evidence type="ECO:0000256" key="5">
    <source>
        <dbReference type="ARBA" id="ARBA00023239"/>
    </source>
</evidence>
<proteinExistence type="inferred from homology"/>
<dbReference type="Pfam" id="PF02618">
    <property type="entry name" value="YceG"/>
    <property type="match status" value="1"/>
</dbReference>
<evidence type="ECO:0000256" key="4">
    <source>
        <dbReference type="ARBA" id="ARBA00023136"/>
    </source>
</evidence>
<dbReference type="PANTHER" id="PTHR30518:SF2">
    <property type="entry name" value="ENDOLYTIC MUREIN TRANSGLYCOSYLASE"/>
    <property type="match status" value="1"/>
</dbReference>
<keyword evidence="4" id="KW-0472">Membrane</keyword>
<dbReference type="EMBL" id="UINC01001671">
    <property type="protein sequence ID" value="SUZ86233.1"/>
    <property type="molecule type" value="Genomic_DNA"/>
</dbReference>
<dbReference type="PANTHER" id="PTHR30518">
    <property type="entry name" value="ENDOLYTIC MUREIN TRANSGLYCOSYLASE"/>
    <property type="match status" value="1"/>
</dbReference>
<keyword evidence="6" id="KW-0961">Cell wall biogenesis/degradation</keyword>
<dbReference type="GO" id="GO:0016829">
    <property type="term" value="F:lyase activity"/>
    <property type="evidence" value="ECO:0007669"/>
    <property type="project" value="UniProtKB-KW"/>
</dbReference>
<sequence length="329" mass="38420">MLLLYSYYNTMHRDNTNFDEDSTFLYINSSDSIVNILDTINKKIKSPKTFLRAAKMMDYAENIKSGRFKVNKGAGNKEIINSLKFNNTPLKVTFNNQERIQDLAGRVSIQILADSISLLNVFLEKNFLVENGFNNLNLISMYIPNSYEFFWNVEPKIFRNKMLEEYNNFWNEDRTEKAKSIGLSKVEVITLASIVQKESVKLDERPVIAGVYLNRLKKKMKLQADPTVIYSIKSYYNNFDTIIRRVLYRDLKLNSPYNTYKIKGLPPGPISMPDISSIDAVLNSRNHNYIFFVADPYNPGYHLFASKLSQHNKNKRVYTRWLNSKKIYR</sequence>
<gene>
    <name evidence="7" type="ORF">METZ01_LOCUS39087</name>
</gene>
<evidence type="ECO:0000256" key="2">
    <source>
        <dbReference type="ARBA" id="ARBA00022692"/>
    </source>
</evidence>
<protein>
    <recommendedName>
        <fullName evidence="8">Endolytic murein transglycosylase</fullName>
    </recommendedName>
</protein>
<dbReference type="HAMAP" id="MF_02065">
    <property type="entry name" value="MltG"/>
    <property type="match status" value="1"/>
</dbReference>
<accession>A0A381R9W3</accession>
<dbReference type="CDD" id="cd08010">
    <property type="entry name" value="MltG_like"/>
    <property type="match status" value="1"/>
</dbReference>
<evidence type="ECO:0000256" key="6">
    <source>
        <dbReference type="ARBA" id="ARBA00023316"/>
    </source>
</evidence>
<dbReference type="Gene3D" id="3.30.160.60">
    <property type="entry name" value="Classic Zinc Finger"/>
    <property type="match status" value="1"/>
</dbReference>
<name>A0A381R9W3_9ZZZZ</name>
<dbReference type="GO" id="GO:0071555">
    <property type="term" value="P:cell wall organization"/>
    <property type="evidence" value="ECO:0007669"/>
    <property type="project" value="UniProtKB-KW"/>
</dbReference>
<evidence type="ECO:0008006" key="8">
    <source>
        <dbReference type="Google" id="ProtNLM"/>
    </source>
</evidence>
<keyword evidence="1" id="KW-1003">Cell membrane</keyword>
<keyword evidence="2" id="KW-0812">Transmembrane</keyword>
<evidence type="ECO:0000313" key="7">
    <source>
        <dbReference type="EMBL" id="SUZ86233.1"/>
    </source>
</evidence>
<evidence type="ECO:0000256" key="3">
    <source>
        <dbReference type="ARBA" id="ARBA00022989"/>
    </source>
</evidence>
<keyword evidence="5" id="KW-0456">Lyase</keyword>